<keyword evidence="1" id="KW-0812">Transmembrane</keyword>
<organism evidence="3">
    <name type="scientific">Candidatus Moduliflexus flocculans</name>
    <dbReference type="NCBI Taxonomy" id="1499966"/>
    <lineage>
        <taxon>Bacteria</taxon>
        <taxon>Candidatus Moduliflexota</taxon>
        <taxon>Candidatus Moduliflexia</taxon>
        <taxon>Candidatus Moduliflexales</taxon>
        <taxon>Candidatus Moduliflexaceae</taxon>
    </lineage>
</organism>
<evidence type="ECO:0000313" key="4">
    <source>
        <dbReference type="Proteomes" id="UP000030700"/>
    </source>
</evidence>
<sequence>MNPEAKQFNLLETAVLIPCKNEAITIKKVVDDFRQQLPHAKIYVYDNNSLDDTSRIAKEAGAIVRFEKRQGKGFVVESMFRDIEADIYIMVDGDDTYPASRVLSLIAPIVEGKADMVVGNRLVEFGEHSFRNFHLFGNRLVANAVNKIFHGNLQDLMSGYRVFNRRFVKEVPIVSKGFELETEMTLQALYRNFVIQEIPIPYGVRPEGSASKLRTFHDGARVLLKIVDIFKAYRPLLFFGMIAIGFALLGMLLGSIPIIGFLQTGKVERFPTAILASGLMILSFLTAACGIVLDGVNHRVKELSELINKSLANNYKGEGA</sequence>
<dbReference type="EMBL" id="DF820458">
    <property type="protein sequence ID" value="GAK52254.1"/>
    <property type="molecule type" value="Genomic_DNA"/>
</dbReference>
<keyword evidence="4" id="KW-1185">Reference proteome</keyword>
<dbReference type="PANTHER" id="PTHR48090">
    <property type="entry name" value="UNDECAPRENYL-PHOSPHATE 4-DEOXY-4-FORMAMIDO-L-ARABINOSE TRANSFERASE-RELATED"/>
    <property type="match status" value="1"/>
</dbReference>
<gene>
    <name evidence="3" type="ORF">U14_03505</name>
</gene>
<accession>A0A081BPD8</accession>
<feature type="transmembrane region" description="Helical" evidence="1">
    <location>
        <begin position="274"/>
        <end position="293"/>
    </location>
</feature>
<dbReference type="CDD" id="cd04179">
    <property type="entry name" value="DPM_DPG-synthase_like"/>
    <property type="match status" value="1"/>
</dbReference>
<dbReference type="STRING" id="1499966.U14_03505"/>
<dbReference type="Pfam" id="PF00535">
    <property type="entry name" value="Glycos_transf_2"/>
    <property type="match status" value="1"/>
</dbReference>
<keyword evidence="1" id="KW-1133">Transmembrane helix</keyword>
<proteinExistence type="predicted"/>
<dbReference type="AlphaFoldDB" id="A0A081BPD8"/>
<evidence type="ECO:0000313" key="3">
    <source>
        <dbReference type="EMBL" id="GAK52254.1"/>
    </source>
</evidence>
<dbReference type="InterPro" id="IPR029044">
    <property type="entry name" value="Nucleotide-diphossugar_trans"/>
</dbReference>
<feature type="transmembrane region" description="Helical" evidence="1">
    <location>
        <begin position="236"/>
        <end position="262"/>
    </location>
</feature>
<evidence type="ECO:0000259" key="2">
    <source>
        <dbReference type="Pfam" id="PF00535"/>
    </source>
</evidence>
<dbReference type="PANTHER" id="PTHR48090:SF7">
    <property type="entry name" value="RFBJ PROTEIN"/>
    <property type="match status" value="1"/>
</dbReference>
<dbReference type="Gene3D" id="3.90.550.10">
    <property type="entry name" value="Spore Coat Polysaccharide Biosynthesis Protein SpsA, Chain A"/>
    <property type="match status" value="1"/>
</dbReference>
<dbReference type="InterPro" id="IPR050256">
    <property type="entry name" value="Glycosyltransferase_2"/>
</dbReference>
<dbReference type="HOGENOM" id="CLU_033536_7_3_0"/>
<dbReference type="Proteomes" id="UP000030700">
    <property type="component" value="Unassembled WGS sequence"/>
</dbReference>
<keyword evidence="1" id="KW-0472">Membrane</keyword>
<reference evidence="3" key="1">
    <citation type="journal article" date="2015" name="PeerJ">
        <title>First genomic representation of candidate bacterial phylum KSB3 points to enhanced environmental sensing as a trigger of wastewater bulking.</title>
        <authorList>
            <person name="Sekiguchi Y."/>
            <person name="Ohashi A."/>
            <person name="Parks D.H."/>
            <person name="Yamauchi T."/>
            <person name="Tyson G.W."/>
            <person name="Hugenholtz P."/>
        </authorList>
    </citation>
    <scope>NUCLEOTIDE SEQUENCE [LARGE SCALE GENOMIC DNA]</scope>
</reference>
<name>A0A081BPD8_9BACT</name>
<protein>
    <recommendedName>
        <fullName evidence="2">Glycosyltransferase 2-like domain-containing protein</fullName>
    </recommendedName>
</protein>
<dbReference type="SUPFAM" id="SSF53448">
    <property type="entry name" value="Nucleotide-diphospho-sugar transferases"/>
    <property type="match status" value="1"/>
</dbReference>
<dbReference type="InterPro" id="IPR001173">
    <property type="entry name" value="Glyco_trans_2-like"/>
</dbReference>
<feature type="domain" description="Glycosyltransferase 2-like" evidence="2">
    <location>
        <begin position="15"/>
        <end position="170"/>
    </location>
</feature>
<evidence type="ECO:0000256" key="1">
    <source>
        <dbReference type="SAM" id="Phobius"/>
    </source>
</evidence>